<keyword evidence="2" id="KW-1185">Reference proteome</keyword>
<dbReference type="PROSITE" id="PS50097">
    <property type="entry name" value="BTB"/>
    <property type="match status" value="1"/>
</dbReference>
<dbReference type="WBParaSite" id="PDA_v2.g29554.t1">
    <property type="protein sequence ID" value="PDA_v2.g29554.t1"/>
    <property type="gene ID" value="PDA_v2.g29554"/>
</dbReference>
<dbReference type="AlphaFoldDB" id="A0A914QIY0"/>
<dbReference type="Pfam" id="PF00651">
    <property type="entry name" value="BTB"/>
    <property type="match status" value="1"/>
</dbReference>
<evidence type="ECO:0000313" key="2">
    <source>
        <dbReference type="Proteomes" id="UP000887578"/>
    </source>
</evidence>
<dbReference type="SUPFAM" id="SSF54695">
    <property type="entry name" value="POZ domain"/>
    <property type="match status" value="1"/>
</dbReference>
<organism evidence="2 3">
    <name type="scientific">Panagrolaimus davidi</name>
    <dbReference type="NCBI Taxonomy" id="227884"/>
    <lineage>
        <taxon>Eukaryota</taxon>
        <taxon>Metazoa</taxon>
        <taxon>Ecdysozoa</taxon>
        <taxon>Nematoda</taxon>
        <taxon>Chromadorea</taxon>
        <taxon>Rhabditida</taxon>
        <taxon>Tylenchina</taxon>
        <taxon>Panagrolaimomorpha</taxon>
        <taxon>Panagrolaimoidea</taxon>
        <taxon>Panagrolaimidae</taxon>
        <taxon>Panagrolaimus</taxon>
    </lineage>
</organism>
<feature type="domain" description="BTB" evidence="1">
    <location>
        <begin position="41"/>
        <end position="104"/>
    </location>
</feature>
<evidence type="ECO:0000313" key="3">
    <source>
        <dbReference type="WBParaSite" id="PDA_v2.g29554.t1"/>
    </source>
</evidence>
<evidence type="ECO:0000259" key="1">
    <source>
        <dbReference type="PROSITE" id="PS50097"/>
    </source>
</evidence>
<dbReference type="SMART" id="SM00225">
    <property type="entry name" value="BTB"/>
    <property type="match status" value="1"/>
</dbReference>
<dbReference type="Proteomes" id="UP000887578">
    <property type="component" value="Unplaced"/>
</dbReference>
<dbReference type="Gene3D" id="3.30.710.10">
    <property type="entry name" value="Potassium Channel Kv1.1, Chain A"/>
    <property type="match status" value="1"/>
</dbReference>
<dbReference type="InterPro" id="IPR011333">
    <property type="entry name" value="SKP1/BTB/POZ_sf"/>
</dbReference>
<protein>
    <submittedName>
        <fullName evidence="3">BTB domain-containing protein</fullName>
    </submittedName>
</protein>
<name>A0A914QIY0_9BILA</name>
<proteinExistence type="predicted"/>
<reference evidence="3" key="1">
    <citation type="submission" date="2022-11" db="UniProtKB">
        <authorList>
            <consortium name="WormBaseParasite"/>
        </authorList>
    </citation>
    <scope>IDENTIFICATION</scope>
</reference>
<dbReference type="InterPro" id="IPR000210">
    <property type="entry name" value="BTB/POZ_dom"/>
</dbReference>
<accession>A0A914QIY0</accession>
<sequence length="202" mass="22915">MVDGVLTIDLNGILMVKKDQFVNLNCKNDIATKSALKGKKKDFPIIIGNKKIRVHKQVLKNVSPVWAEKIDSQMKEYIGIEGFSSKIVCFAVKLLYGVLINLSMENMLTLYLFAQKYRIQILLDFIEEHLIKEISPANVVNLFKFSSPDASNIPNLHQKCIKYFIKCLKETIPIYAIESLGETFLASMVLKSLHSDFADTNL</sequence>